<accession>A0AAV9HUA5</accession>
<dbReference type="Gene3D" id="2.120.10.70">
    <property type="entry name" value="Fucose-specific lectin"/>
    <property type="match status" value="1"/>
</dbReference>
<dbReference type="Proteomes" id="UP001321749">
    <property type="component" value="Unassembled WGS sequence"/>
</dbReference>
<dbReference type="SUPFAM" id="SSF89372">
    <property type="entry name" value="Fucose-specific lectin"/>
    <property type="match status" value="2"/>
</dbReference>
<keyword evidence="2" id="KW-1185">Reference proteome</keyword>
<evidence type="ECO:0000313" key="1">
    <source>
        <dbReference type="EMBL" id="KAK4463545.1"/>
    </source>
</evidence>
<evidence type="ECO:0008006" key="3">
    <source>
        <dbReference type="Google" id="ProtNLM"/>
    </source>
</evidence>
<evidence type="ECO:0000313" key="2">
    <source>
        <dbReference type="Proteomes" id="UP001321749"/>
    </source>
</evidence>
<name>A0AAV9HUA5_9PEZI</name>
<dbReference type="InterPro" id="IPR038765">
    <property type="entry name" value="Papain-like_cys_pep_sf"/>
</dbReference>
<dbReference type="AlphaFoldDB" id="A0AAV9HUA5"/>
<proteinExistence type="predicted"/>
<comment type="caution">
    <text evidence="1">The sequence shown here is derived from an EMBL/GenBank/DDBJ whole genome shotgun (WGS) entry which is preliminary data.</text>
</comment>
<dbReference type="SUPFAM" id="SSF54001">
    <property type="entry name" value="Cysteine proteinases"/>
    <property type="match status" value="1"/>
</dbReference>
<organism evidence="1 2">
    <name type="scientific">Cladorrhinum samala</name>
    <dbReference type="NCBI Taxonomy" id="585594"/>
    <lineage>
        <taxon>Eukaryota</taxon>
        <taxon>Fungi</taxon>
        <taxon>Dikarya</taxon>
        <taxon>Ascomycota</taxon>
        <taxon>Pezizomycotina</taxon>
        <taxon>Sordariomycetes</taxon>
        <taxon>Sordariomycetidae</taxon>
        <taxon>Sordariales</taxon>
        <taxon>Podosporaceae</taxon>
        <taxon>Cladorrhinum</taxon>
    </lineage>
</organism>
<reference evidence="1" key="1">
    <citation type="journal article" date="2023" name="Mol. Phylogenet. Evol.">
        <title>Genome-scale phylogeny and comparative genomics of the fungal order Sordariales.</title>
        <authorList>
            <person name="Hensen N."/>
            <person name="Bonometti L."/>
            <person name="Westerberg I."/>
            <person name="Brannstrom I.O."/>
            <person name="Guillou S."/>
            <person name="Cros-Aarteil S."/>
            <person name="Calhoun S."/>
            <person name="Haridas S."/>
            <person name="Kuo A."/>
            <person name="Mondo S."/>
            <person name="Pangilinan J."/>
            <person name="Riley R."/>
            <person name="LaButti K."/>
            <person name="Andreopoulos B."/>
            <person name="Lipzen A."/>
            <person name="Chen C."/>
            <person name="Yan M."/>
            <person name="Daum C."/>
            <person name="Ng V."/>
            <person name="Clum A."/>
            <person name="Steindorff A."/>
            <person name="Ohm R.A."/>
            <person name="Martin F."/>
            <person name="Silar P."/>
            <person name="Natvig D.O."/>
            <person name="Lalanne C."/>
            <person name="Gautier V."/>
            <person name="Ament-Velasquez S.L."/>
            <person name="Kruys A."/>
            <person name="Hutchinson M.I."/>
            <person name="Powell A.J."/>
            <person name="Barry K."/>
            <person name="Miller A.N."/>
            <person name="Grigoriev I.V."/>
            <person name="Debuchy R."/>
            <person name="Gladieux P."/>
            <person name="Hiltunen Thoren M."/>
            <person name="Johannesson H."/>
        </authorList>
    </citation>
    <scope>NUCLEOTIDE SEQUENCE</scope>
    <source>
        <strain evidence="1">PSN324</strain>
    </source>
</reference>
<protein>
    <recommendedName>
        <fullName evidence="3">Peptidase C1A papain C-terminal domain-containing protein</fullName>
    </recommendedName>
</protein>
<gene>
    <name evidence="1" type="ORF">QBC42DRAFT_295878</name>
</gene>
<reference evidence="1" key="2">
    <citation type="submission" date="2023-06" db="EMBL/GenBank/DDBJ databases">
        <authorList>
            <consortium name="Lawrence Berkeley National Laboratory"/>
            <person name="Mondo S.J."/>
            <person name="Hensen N."/>
            <person name="Bonometti L."/>
            <person name="Westerberg I."/>
            <person name="Brannstrom I.O."/>
            <person name="Guillou S."/>
            <person name="Cros-Aarteil S."/>
            <person name="Calhoun S."/>
            <person name="Haridas S."/>
            <person name="Kuo A."/>
            <person name="Pangilinan J."/>
            <person name="Riley R."/>
            <person name="Labutti K."/>
            <person name="Andreopoulos B."/>
            <person name="Lipzen A."/>
            <person name="Chen C."/>
            <person name="Yanf M."/>
            <person name="Daum C."/>
            <person name="Ng V."/>
            <person name="Clum A."/>
            <person name="Steindorff A."/>
            <person name="Ohm R."/>
            <person name="Martin F."/>
            <person name="Silar P."/>
            <person name="Natvig D."/>
            <person name="Lalanne C."/>
            <person name="Gautier V."/>
            <person name="Ament-Velasquez S.L."/>
            <person name="Kruys A."/>
            <person name="Hutchinson M.I."/>
            <person name="Powell A.J."/>
            <person name="Barry K."/>
            <person name="Miller A.N."/>
            <person name="Grigoriev I.V."/>
            <person name="Debuchy R."/>
            <person name="Gladieux P."/>
            <person name="Thoren M.H."/>
            <person name="Johannesson H."/>
        </authorList>
    </citation>
    <scope>NUCLEOTIDE SEQUENCE</scope>
    <source>
        <strain evidence="1">PSN324</strain>
    </source>
</reference>
<sequence>MPIPDSHNRGWVPEKFDARDKTYYYDGDAEADFTKANLLNRYPGWKVYNQNSTDSCVANAMAAAINFVARKDHVLTLDPSRLFLYYNARALEIMENQGMDTWPPKVKDAGSNIRYAAKAISKLGIASDAKFPWIQEGDGDKVLSINDRPPDAAYEEASAMHAVEYCRLDPDHSEDVEDQFTPKEKEAIGIITLARTKQCLVEGYPVVFGFKFYWGDFKEHLANNQTPLPGDKWCSFKPVPQPHDGPKGDWGAHAGVAVAFEVDKTDSSKGRVLVQNSWGPGPDSHPYFYMPFDWISDFEATDDFWMIRKVDGARKRQLPASSPLRFTRPGWNLTQWSRDLKAAPALNAVFAAVSRARGTAEAFWITPAGQLDCMAYYRDMGWGRRNIISEDGSAALGAIAAVNSQTGGTEIFWITPGGAVNVAFIEINMGGFGMTLQMLAPAGSASVKSGLTVVSRSPGHREVWWVVPDGSIQGKWNQDGNGMGWQGYTLAPAGSAHVESNLASVATSDHKLMLVWWVTKDGRPGGKLWDEGSGWRDTYSDSDFKSGDVALHSRLAAVSPEPGIVEVYWVSRLGEVKSSVWRKGFNTWGLVEGVAPKSSARVDSGLTAVAMNNRVDVHWVGADNSLGLATKDYGGSESDGSWKVVRATDSGSVWAGSPLGIFTRDNGQYSVIFQDCNGAIVLGDVYQ</sequence>
<dbReference type="EMBL" id="MU864958">
    <property type="protein sequence ID" value="KAK4463545.1"/>
    <property type="molecule type" value="Genomic_DNA"/>
</dbReference>
<dbReference type="Gene3D" id="3.90.70.10">
    <property type="entry name" value="Cysteine proteinases"/>
    <property type="match status" value="1"/>
</dbReference>